<feature type="region of interest" description="Disordered" evidence="8">
    <location>
        <begin position="1"/>
        <end position="39"/>
    </location>
</feature>
<evidence type="ECO:0000313" key="10">
    <source>
        <dbReference type="EMBL" id="KAH9628762.1"/>
    </source>
</evidence>
<feature type="compositionally biased region" description="Polar residues" evidence="8">
    <location>
        <begin position="1221"/>
        <end position="1230"/>
    </location>
</feature>
<evidence type="ECO:0000256" key="3">
    <source>
        <dbReference type="ARBA" id="ARBA00022475"/>
    </source>
</evidence>
<comment type="subcellular location">
    <subcellularLocation>
        <location evidence="1">Cell membrane</location>
    </subcellularLocation>
</comment>
<evidence type="ECO:0000256" key="7">
    <source>
        <dbReference type="ARBA" id="ARBA00023180"/>
    </source>
</evidence>
<keyword evidence="4 9" id="KW-0812">Transmembrane</keyword>
<comment type="caution">
    <text evidence="10">The sequence shown here is derived from an EMBL/GenBank/DDBJ whole genome shotgun (WGS) entry which is preliminary data.</text>
</comment>
<dbReference type="PANTHER" id="PTHR11923">
    <property type="entry name" value="SCAVENGER RECEPTOR CLASS B TYPE-1 SR-B1"/>
    <property type="match status" value="1"/>
</dbReference>
<keyword evidence="5 9" id="KW-1133">Transmembrane helix</keyword>
<reference evidence="10" key="1">
    <citation type="journal article" date="2021" name="G3 (Bethesda)">
        <title>Genome and transcriptome analysis of the beet armyworm Spodoptera exigua reveals targets for pest control. .</title>
        <authorList>
            <person name="Simon S."/>
            <person name="Breeschoten T."/>
            <person name="Jansen H.J."/>
            <person name="Dirks R.P."/>
            <person name="Schranz M.E."/>
            <person name="Ros V.I.D."/>
        </authorList>
    </citation>
    <scope>NUCLEOTIDE SEQUENCE</scope>
    <source>
        <strain evidence="10">TB_SE_WUR_2020</strain>
    </source>
</reference>
<gene>
    <name evidence="10" type="ORF">HF086_005387</name>
</gene>
<feature type="region of interest" description="Disordered" evidence="8">
    <location>
        <begin position="692"/>
        <end position="713"/>
    </location>
</feature>
<accession>A0A922M2Y7</accession>
<protein>
    <submittedName>
        <fullName evidence="10">Uncharacterized protein</fullName>
    </submittedName>
</protein>
<dbReference type="GO" id="GO:0005886">
    <property type="term" value="C:plasma membrane"/>
    <property type="evidence" value="ECO:0007669"/>
    <property type="project" value="UniProtKB-SubCell"/>
</dbReference>
<evidence type="ECO:0000256" key="9">
    <source>
        <dbReference type="SAM" id="Phobius"/>
    </source>
</evidence>
<feature type="region of interest" description="Disordered" evidence="8">
    <location>
        <begin position="1206"/>
        <end position="1230"/>
    </location>
</feature>
<dbReference type="EMBL" id="JACEFF010000895">
    <property type="protein sequence ID" value="KAH9628762.1"/>
    <property type="molecule type" value="Genomic_DNA"/>
</dbReference>
<evidence type="ECO:0000256" key="4">
    <source>
        <dbReference type="ARBA" id="ARBA00022692"/>
    </source>
</evidence>
<evidence type="ECO:0000256" key="5">
    <source>
        <dbReference type="ARBA" id="ARBA00022989"/>
    </source>
</evidence>
<feature type="compositionally biased region" description="Polar residues" evidence="8">
    <location>
        <begin position="29"/>
        <end position="39"/>
    </location>
</feature>
<feature type="compositionally biased region" description="Basic and acidic residues" evidence="8">
    <location>
        <begin position="697"/>
        <end position="712"/>
    </location>
</feature>
<dbReference type="Pfam" id="PF01130">
    <property type="entry name" value="CD36"/>
    <property type="match status" value="2"/>
</dbReference>
<evidence type="ECO:0000256" key="2">
    <source>
        <dbReference type="ARBA" id="ARBA00010532"/>
    </source>
</evidence>
<evidence type="ECO:0000256" key="8">
    <source>
        <dbReference type="SAM" id="MobiDB-lite"/>
    </source>
</evidence>
<keyword evidence="3" id="KW-1003">Cell membrane</keyword>
<keyword evidence="6 9" id="KW-0472">Membrane</keyword>
<dbReference type="GO" id="GO:0005737">
    <property type="term" value="C:cytoplasm"/>
    <property type="evidence" value="ECO:0007669"/>
    <property type="project" value="TreeGrafter"/>
</dbReference>
<feature type="region of interest" description="Disordered" evidence="8">
    <location>
        <begin position="1046"/>
        <end position="1065"/>
    </location>
</feature>
<name>A0A922M2Y7_SPOEX</name>
<proteinExistence type="inferred from homology"/>
<comment type="similarity">
    <text evidence="2">Belongs to the CD36 family.</text>
</comment>
<evidence type="ECO:0000256" key="1">
    <source>
        <dbReference type="ARBA" id="ARBA00004236"/>
    </source>
</evidence>
<feature type="compositionally biased region" description="Basic and acidic residues" evidence="8">
    <location>
        <begin position="1"/>
        <end position="11"/>
    </location>
</feature>
<sequence>MSSEKILHEDNGSSSGSLRSRSEDSDSNPDSATDSSNSLFKNNDNTCAETCIEETKCEVNKKRGTYCNPVVQCVWGVLLVLLSISSFIFTPLDFMLLEKLNMRPGMPPYEWWSDPPDEVKLRVYVFNVTNHERFLLGLDHKLNVEEVGPVVYLEKLLHSNVRFNENSTMTYTAKRFPIFLPDLNHLDLNATIIVPNVGVLGIFSYLHNANYFVKTVLRSLVSMYSPEPFVQVSIYDYLWNFTDPVLEMSRNLVPGLVPVSNAGMLARVYADFTDEMTVKIGPQWGHKQFFQIDRFRGQPQIPGFDPDYTGTPFEAVARMQSNLLVHDLTGFQEKFANVSNSVIPLFWAEYTTIKNNNSTENIPDKSYNYPEPKTLPGDLSSTYQNIGTSIKPEIHTNIPTTSNFQPISGQPVFPKYSPNIDTKITKIVWTPIQVPMPVCWNVEAKKPVSDKITQTSEYKEEILVQTCDVPLSQRFVNNQRNNINKATNFETSTPMTLKTQVTNPNNFFNESNHTVFQPKSPGETKCNGKSVFTFGDKVESGKTEIKEMSDTQGVLNNLDSNDLRFRLLAKRKKSVDFTCEPAVENLDKLSTKLNSLWFKDIQTFKEPNFLENAQMLKNNKIWFMTVDTEVLLLDYEAIETIVKADDEIYYLQVLVTNDPHLKNRASILNIPSYKLNEIKNGAHLKPDLTDVNVKNSRQNDDTDKKTEFDKKRSNSNFNVDTVKKQLFMDNDDFVGFDRLMDVTKPKYSENCDNGSDSESIGSDISRDVQNLNLKSKAFSHTENIHRNPFLPQNGRKNIIPTVFDSTNLKNKIPNSKFEFEKPLSIWNFNKRKKEQESLFGSNPISNFKTPNTISDFENWDLNDKSRNPFLSKDNNINRNQIPSIFDPNNLKMTIPNSKFENQSNNWNFDIQKKDQETVFSKPTSKFKLDSSKIKSLENTGIQDLGSKSLKIKVQTSSQQRIKKILDHVTNADDTETFEIPQPLQFKNRTQNTSCIGNPLQDSKFRMFLNLESLDDNLKRFSVTTKSIEELKDAETSLSTLLTVIESDSSDTSEDPLKTPPVRKSDVDEKYEFRPNCKNLNLLKIDKNKSISMTQNATEGDKTINNKNDSHIFTFLGYKPTSKNKNDIRNTTEIINDKIIQDTTTKDTKIGKKIDKVTENKILVENSQTDTPKVIGSVTKIDENEKKSNKQPLDLDLLDYSETYEPSSDYDYENNSLKENDGTTVSKNSENPIEDNKIVNLHYMSDNAVCDRFENFRNDEHEKNFDIEKSYKHENAIEKAKKIDFEGISETFTEKCDESGVFNDAISDLNNDFCGRNDNDGCDSSVLVKDDVTNDSGFENESTCAHITIKIFFNELSTTFKAVNNFITNFSEDLQKRGLDEKNRNAHYQKATKCLENMEAIILRLESIIKRETEEVTVLKTLLLKAGLEATNDKRVTRYR</sequence>
<evidence type="ECO:0000256" key="6">
    <source>
        <dbReference type="ARBA" id="ARBA00023136"/>
    </source>
</evidence>
<dbReference type="InterPro" id="IPR002159">
    <property type="entry name" value="CD36_fam"/>
</dbReference>
<evidence type="ECO:0000313" key="11">
    <source>
        <dbReference type="Proteomes" id="UP000814243"/>
    </source>
</evidence>
<organism evidence="10 11">
    <name type="scientific">Spodoptera exigua</name>
    <name type="common">Beet armyworm</name>
    <name type="synonym">Noctua fulgens</name>
    <dbReference type="NCBI Taxonomy" id="7107"/>
    <lineage>
        <taxon>Eukaryota</taxon>
        <taxon>Metazoa</taxon>
        <taxon>Ecdysozoa</taxon>
        <taxon>Arthropoda</taxon>
        <taxon>Hexapoda</taxon>
        <taxon>Insecta</taxon>
        <taxon>Pterygota</taxon>
        <taxon>Neoptera</taxon>
        <taxon>Endopterygota</taxon>
        <taxon>Lepidoptera</taxon>
        <taxon>Glossata</taxon>
        <taxon>Ditrysia</taxon>
        <taxon>Noctuoidea</taxon>
        <taxon>Noctuidae</taxon>
        <taxon>Amphipyrinae</taxon>
        <taxon>Spodoptera</taxon>
    </lineage>
</organism>
<keyword evidence="7" id="KW-0325">Glycoprotein</keyword>
<dbReference type="PANTHER" id="PTHR11923:SF89">
    <property type="entry name" value="GH15894P"/>
    <property type="match status" value="1"/>
</dbReference>
<dbReference type="GO" id="GO:0005044">
    <property type="term" value="F:scavenger receptor activity"/>
    <property type="evidence" value="ECO:0007669"/>
    <property type="project" value="TreeGrafter"/>
</dbReference>
<dbReference type="Proteomes" id="UP000814243">
    <property type="component" value="Unassembled WGS sequence"/>
</dbReference>
<feature type="transmembrane region" description="Helical" evidence="9">
    <location>
        <begin position="70"/>
        <end position="92"/>
    </location>
</feature>